<dbReference type="Pfam" id="PF07690">
    <property type="entry name" value="MFS_1"/>
    <property type="match status" value="1"/>
</dbReference>
<keyword evidence="5 7" id="KW-0472">Membrane</keyword>
<keyword evidence="4 7" id="KW-1133">Transmembrane helix</keyword>
<name>A0A9P4JH81_9PLEO</name>
<keyword evidence="3 7" id="KW-0812">Transmembrane</keyword>
<dbReference type="GO" id="GO:0022857">
    <property type="term" value="F:transmembrane transporter activity"/>
    <property type="evidence" value="ECO:0007669"/>
    <property type="project" value="InterPro"/>
</dbReference>
<keyword evidence="2" id="KW-0813">Transport</keyword>
<evidence type="ECO:0000256" key="4">
    <source>
        <dbReference type="ARBA" id="ARBA00022989"/>
    </source>
</evidence>
<dbReference type="OrthoDB" id="310895at2759"/>
<proteinExistence type="predicted"/>
<dbReference type="InterPro" id="IPR036259">
    <property type="entry name" value="MFS_trans_sf"/>
</dbReference>
<feature type="transmembrane region" description="Helical" evidence="7">
    <location>
        <begin position="319"/>
        <end position="341"/>
    </location>
</feature>
<comment type="subcellular location">
    <subcellularLocation>
        <location evidence="1">Membrane</location>
        <topology evidence="1">Multi-pass membrane protein</topology>
    </subcellularLocation>
</comment>
<evidence type="ECO:0000256" key="2">
    <source>
        <dbReference type="ARBA" id="ARBA00022448"/>
    </source>
</evidence>
<dbReference type="GO" id="GO:0016020">
    <property type="term" value="C:membrane"/>
    <property type="evidence" value="ECO:0007669"/>
    <property type="project" value="UniProtKB-SubCell"/>
</dbReference>
<feature type="transmembrane region" description="Helical" evidence="7">
    <location>
        <begin position="153"/>
        <end position="175"/>
    </location>
</feature>
<evidence type="ECO:0000256" key="1">
    <source>
        <dbReference type="ARBA" id="ARBA00004141"/>
    </source>
</evidence>
<evidence type="ECO:0000256" key="3">
    <source>
        <dbReference type="ARBA" id="ARBA00022692"/>
    </source>
</evidence>
<comment type="caution">
    <text evidence="8">The sequence shown here is derived from an EMBL/GenBank/DDBJ whole genome shotgun (WGS) entry which is preliminary data.</text>
</comment>
<dbReference type="SUPFAM" id="SSF103473">
    <property type="entry name" value="MFS general substrate transporter"/>
    <property type="match status" value="1"/>
</dbReference>
<organism evidence="8 9">
    <name type="scientific">Delitschia confertaspora ATCC 74209</name>
    <dbReference type="NCBI Taxonomy" id="1513339"/>
    <lineage>
        <taxon>Eukaryota</taxon>
        <taxon>Fungi</taxon>
        <taxon>Dikarya</taxon>
        <taxon>Ascomycota</taxon>
        <taxon>Pezizomycotina</taxon>
        <taxon>Dothideomycetes</taxon>
        <taxon>Pleosporomycetidae</taxon>
        <taxon>Pleosporales</taxon>
        <taxon>Delitschiaceae</taxon>
        <taxon>Delitschia</taxon>
    </lineage>
</organism>
<feature type="transmembrane region" description="Helical" evidence="7">
    <location>
        <begin position="295"/>
        <end position="312"/>
    </location>
</feature>
<gene>
    <name evidence="8" type="ORF">GQ43DRAFT_484770</name>
</gene>
<evidence type="ECO:0000256" key="7">
    <source>
        <dbReference type="SAM" id="Phobius"/>
    </source>
</evidence>
<feature type="transmembrane region" description="Helical" evidence="7">
    <location>
        <begin position="73"/>
        <end position="93"/>
    </location>
</feature>
<feature type="compositionally biased region" description="Basic and acidic residues" evidence="6">
    <location>
        <begin position="459"/>
        <end position="470"/>
    </location>
</feature>
<sequence>MTNESFSPSPSSVLRPPFNRTAEQKLLRKLDVRILPVLWILHFVNFVDRANIGNAKIQGMENELHLTGQRFNIAVWVFNLGYLVAGVPAAVAFKKYGPKSLVVMMFCWGELLQLEWEKTYSDILPGITVIGCGLVQNYQGLIACRLLEGMTEAFFFTASVVAGAFNGFISSLIANTDGAAGYKAWRWIFIIEGLITIAVSASSYFLIVPFPEDCKFLNPKEKELLLVRVKADGGDVAHDGISPLLVLHHLKDWKIWAAVFMNVGVTENANSISNFQPTILRGLGYTATQAQVHTIPVYLVGCVFSVFFAYLSERFRRRYLFFLFGFTVLAIGLIVEITYPAAPGVRYMGLFFMASGAFLAMPISVVWISINVSKGYKRTIALGAIVNFGTAGAFVSTNVFLKREEPRFHTAFSTGLGLACMGLAAATVFYVGCRVENMRRDKRKGELPTAVESGGNEAVGERHPDFRYSL</sequence>
<reference evidence="8" key="1">
    <citation type="journal article" date="2020" name="Stud. Mycol.">
        <title>101 Dothideomycetes genomes: a test case for predicting lifestyles and emergence of pathogens.</title>
        <authorList>
            <person name="Haridas S."/>
            <person name="Albert R."/>
            <person name="Binder M."/>
            <person name="Bloem J."/>
            <person name="Labutti K."/>
            <person name="Salamov A."/>
            <person name="Andreopoulos B."/>
            <person name="Baker S."/>
            <person name="Barry K."/>
            <person name="Bills G."/>
            <person name="Bluhm B."/>
            <person name="Cannon C."/>
            <person name="Castanera R."/>
            <person name="Culley D."/>
            <person name="Daum C."/>
            <person name="Ezra D."/>
            <person name="Gonzalez J."/>
            <person name="Henrissat B."/>
            <person name="Kuo A."/>
            <person name="Liang C."/>
            <person name="Lipzen A."/>
            <person name="Lutzoni F."/>
            <person name="Magnuson J."/>
            <person name="Mondo S."/>
            <person name="Nolan M."/>
            <person name="Ohm R."/>
            <person name="Pangilinan J."/>
            <person name="Park H.-J."/>
            <person name="Ramirez L."/>
            <person name="Alfaro M."/>
            <person name="Sun H."/>
            <person name="Tritt A."/>
            <person name="Yoshinaga Y."/>
            <person name="Zwiers L.-H."/>
            <person name="Turgeon B."/>
            <person name="Goodwin S."/>
            <person name="Spatafora J."/>
            <person name="Crous P."/>
            <person name="Grigoriev I."/>
        </authorList>
    </citation>
    <scope>NUCLEOTIDE SEQUENCE</scope>
    <source>
        <strain evidence="8">ATCC 74209</strain>
    </source>
</reference>
<dbReference type="Gene3D" id="1.20.1250.20">
    <property type="entry name" value="MFS general substrate transporter like domains"/>
    <property type="match status" value="2"/>
</dbReference>
<dbReference type="Proteomes" id="UP000799536">
    <property type="component" value="Unassembled WGS sequence"/>
</dbReference>
<dbReference type="AlphaFoldDB" id="A0A9P4JH81"/>
<feature type="transmembrane region" description="Helical" evidence="7">
    <location>
        <begin position="412"/>
        <end position="433"/>
    </location>
</feature>
<dbReference type="FunFam" id="1.20.1250.20:FF:000394">
    <property type="entry name" value="MFS general substrate transporter"/>
    <property type="match status" value="1"/>
</dbReference>
<evidence type="ECO:0000256" key="6">
    <source>
        <dbReference type="SAM" id="MobiDB-lite"/>
    </source>
</evidence>
<keyword evidence="9" id="KW-1185">Reference proteome</keyword>
<accession>A0A9P4JH81</accession>
<dbReference type="EMBL" id="ML994349">
    <property type="protein sequence ID" value="KAF2196647.1"/>
    <property type="molecule type" value="Genomic_DNA"/>
</dbReference>
<evidence type="ECO:0000313" key="9">
    <source>
        <dbReference type="Proteomes" id="UP000799536"/>
    </source>
</evidence>
<feature type="region of interest" description="Disordered" evidence="6">
    <location>
        <begin position="444"/>
        <end position="470"/>
    </location>
</feature>
<feature type="transmembrane region" description="Helical" evidence="7">
    <location>
        <begin position="380"/>
        <end position="400"/>
    </location>
</feature>
<dbReference type="PANTHER" id="PTHR43791">
    <property type="entry name" value="PERMEASE-RELATED"/>
    <property type="match status" value="1"/>
</dbReference>
<dbReference type="PANTHER" id="PTHR43791:SF52">
    <property type="entry name" value="TRANSPORTER, PUTATIVE (AFU_ORTHOLOGUE AFUA_1G11820)-RELATED"/>
    <property type="match status" value="1"/>
</dbReference>
<protein>
    <submittedName>
        <fullName evidence="8">MFS general substrate transporter</fullName>
    </submittedName>
</protein>
<feature type="transmembrane region" description="Helical" evidence="7">
    <location>
        <begin position="187"/>
        <end position="207"/>
    </location>
</feature>
<evidence type="ECO:0000256" key="5">
    <source>
        <dbReference type="ARBA" id="ARBA00023136"/>
    </source>
</evidence>
<feature type="transmembrane region" description="Helical" evidence="7">
    <location>
        <begin position="347"/>
        <end position="368"/>
    </location>
</feature>
<evidence type="ECO:0000313" key="8">
    <source>
        <dbReference type="EMBL" id="KAF2196647.1"/>
    </source>
</evidence>
<dbReference type="InterPro" id="IPR011701">
    <property type="entry name" value="MFS"/>
</dbReference>